<name>A0ABD1TZL9_9LAMI</name>
<organism evidence="2 3">
    <name type="scientific">Abeliophyllum distichum</name>
    <dbReference type="NCBI Taxonomy" id="126358"/>
    <lineage>
        <taxon>Eukaryota</taxon>
        <taxon>Viridiplantae</taxon>
        <taxon>Streptophyta</taxon>
        <taxon>Embryophyta</taxon>
        <taxon>Tracheophyta</taxon>
        <taxon>Spermatophyta</taxon>
        <taxon>Magnoliopsida</taxon>
        <taxon>eudicotyledons</taxon>
        <taxon>Gunneridae</taxon>
        <taxon>Pentapetalae</taxon>
        <taxon>asterids</taxon>
        <taxon>lamiids</taxon>
        <taxon>Lamiales</taxon>
        <taxon>Oleaceae</taxon>
        <taxon>Forsythieae</taxon>
        <taxon>Abeliophyllum</taxon>
    </lineage>
</organism>
<comment type="caution">
    <text evidence="2">The sequence shown here is derived from an EMBL/GenBank/DDBJ whole genome shotgun (WGS) entry which is preliminary data.</text>
</comment>
<evidence type="ECO:0000313" key="2">
    <source>
        <dbReference type="EMBL" id="KAL2518164.1"/>
    </source>
</evidence>
<accession>A0ABD1TZL9</accession>
<proteinExistence type="predicted"/>
<keyword evidence="3" id="KW-1185">Reference proteome</keyword>
<dbReference type="AlphaFoldDB" id="A0ABD1TZL9"/>
<dbReference type="Proteomes" id="UP001604336">
    <property type="component" value="Unassembled WGS sequence"/>
</dbReference>
<evidence type="ECO:0000313" key="3">
    <source>
        <dbReference type="Proteomes" id="UP001604336"/>
    </source>
</evidence>
<gene>
    <name evidence="2" type="ORF">Adt_14411</name>
</gene>
<sequence>MPRVKMSAKRTRSERLPSPSSSEEKDPQIKRFDRCPVLIGKNVDLGSFTFDAPSFHIEDLFIRMGWVEILTLDDKVYPSLVKDFYKKMIFSLGTKIACFLKNK</sequence>
<feature type="compositionally biased region" description="Basic residues" evidence="1">
    <location>
        <begin position="1"/>
        <end position="12"/>
    </location>
</feature>
<reference evidence="3" key="1">
    <citation type="submission" date="2024-07" db="EMBL/GenBank/DDBJ databases">
        <title>Two chromosome-level genome assemblies of Korean endemic species Abeliophyllum distichum and Forsythia ovata (Oleaceae).</title>
        <authorList>
            <person name="Jang H."/>
        </authorList>
    </citation>
    <scope>NUCLEOTIDE SEQUENCE [LARGE SCALE GENOMIC DNA]</scope>
</reference>
<protein>
    <submittedName>
        <fullName evidence="2">Uncharacterized protein</fullName>
    </submittedName>
</protein>
<dbReference type="EMBL" id="JBFOLK010000004">
    <property type="protein sequence ID" value="KAL2518164.1"/>
    <property type="molecule type" value="Genomic_DNA"/>
</dbReference>
<evidence type="ECO:0000256" key="1">
    <source>
        <dbReference type="SAM" id="MobiDB-lite"/>
    </source>
</evidence>
<feature type="region of interest" description="Disordered" evidence="1">
    <location>
        <begin position="1"/>
        <end position="29"/>
    </location>
</feature>